<dbReference type="AlphaFoldDB" id="A0AAV4QJR8"/>
<dbReference type="EMBL" id="BPLQ01004583">
    <property type="protein sequence ID" value="GIY09104.1"/>
    <property type="molecule type" value="Genomic_DNA"/>
</dbReference>
<evidence type="ECO:0000313" key="1">
    <source>
        <dbReference type="EMBL" id="GIY09104.1"/>
    </source>
</evidence>
<proteinExistence type="predicted"/>
<evidence type="ECO:0000313" key="2">
    <source>
        <dbReference type="Proteomes" id="UP001054837"/>
    </source>
</evidence>
<keyword evidence="2" id="KW-1185">Reference proteome</keyword>
<accession>A0AAV4QJR8</accession>
<dbReference type="Proteomes" id="UP001054837">
    <property type="component" value="Unassembled WGS sequence"/>
</dbReference>
<reference evidence="1 2" key="1">
    <citation type="submission" date="2021-06" db="EMBL/GenBank/DDBJ databases">
        <title>Caerostris darwini draft genome.</title>
        <authorList>
            <person name="Kono N."/>
            <person name="Arakawa K."/>
        </authorList>
    </citation>
    <scope>NUCLEOTIDE SEQUENCE [LARGE SCALE GENOMIC DNA]</scope>
</reference>
<gene>
    <name evidence="1" type="ORF">CDAR_291631</name>
</gene>
<protein>
    <submittedName>
        <fullName evidence="1">Uncharacterized protein</fullName>
    </submittedName>
</protein>
<comment type="caution">
    <text evidence="1">The sequence shown here is derived from an EMBL/GenBank/DDBJ whole genome shotgun (WGS) entry which is preliminary data.</text>
</comment>
<name>A0AAV4QJR8_9ARAC</name>
<organism evidence="1 2">
    <name type="scientific">Caerostris darwini</name>
    <dbReference type="NCBI Taxonomy" id="1538125"/>
    <lineage>
        <taxon>Eukaryota</taxon>
        <taxon>Metazoa</taxon>
        <taxon>Ecdysozoa</taxon>
        <taxon>Arthropoda</taxon>
        <taxon>Chelicerata</taxon>
        <taxon>Arachnida</taxon>
        <taxon>Araneae</taxon>
        <taxon>Araneomorphae</taxon>
        <taxon>Entelegynae</taxon>
        <taxon>Araneoidea</taxon>
        <taxon>Araneidae</taxon>
        <taxon>Caerostris</taxon>
    </lineage>
</organism>
<sequence>MERIVFGLTNAPNEVQGLTHRVLGPLLTTKALIEKNLEVYLKMSVDEQVLMFQRGDPELNKIICIFKKEKFVRTKDKSQFITNYVFKRERLYRSIRDNIKE</sequence>